<evidence type="ECO:0000256" key="1">
    <source>
        <dbReference type="SAM" id="MobiDB-lite"/>
    </source>
</evidence>
<dbReference type="RefSeq" id="XP_009550855.1">
    <property type="nucleotide sequence ID" value="XM_009552560.1"/>
</dbReference>
<sequence>MHLQEYETRLICGERGAIDELLDRSLWCSCDELKGKHPYKYLASSSSALHSPPATSSPQHEGNFSYGDMSSCALEMSCYGAPAQMMWSPLTWPLSPSQMPIACGLSDVYDLGTPSLTPMDPQNVVSNTHVPVVIDSPVFTGTFYDTSLMDIVGNATHNPTGQFTPDPVSETAESMSFGFANFADHDLVTSSQFTLPTSKHHDDDGPDERPSTKQPRYESATEFPTRKGYRAPPDPLMDLVPTITAIPDGRQLMNKTLKNTINVYETVVLEKFHREQQSLATIPSENPGPDIQRCPARPAKHVSNAKAGQKPKGASKGRSAKRATASRKSAACTWIVGIATDDKKCPK</sequence>
<evidence type="ECO:0000313" key="3">
    <source>
        <dbReference type="Proteomes" id="UP000030671"/>
    </source>
</evidence>
<feature type="compositionally biased region" description="Basic residues" evidence="1">
    <location>
        <begin position="313"/>
        <end position="325"/>
    </location>
</feature>
<dbReference type="HOGENOM" id="CLU_799402_0_0_1"/>
<feature type="region of interest" description="Disordered" evidence="1">
    <location>
        <begin position="278"/>
        <end position="329"/>
    </location>
</feature>
<dbReference type="KEGG" id="hir:HETIRDRAFT_118475"/>
<dbReference type="EMBL" id="KI925463">
    <property type="protein sequence ID" value="ETW77336.1"/>
    <property type="molecule type" value="Genomic_DNA"/>
</dbReference>
<dbReference type="GeneID" id="20666589"/>
<gene>
    <name evidence="2" type="ORF">HETIRDRAFT_118475</name>
</gene>
<dbReference type="Proteomes" id="UP000030671">
    <property type="component" value="Unassembled WGS sequence"/>
</dbReference>
<name>W4JWU6_HETIT</name>
<accession>W4JWU6</accession>
<feature type="compositionally biased region" description="Basic and acidic residues" evidence="1">
    <location>
        <begin position="199"/>
        <end position="211"/>
    </location>
</feature>
<feature type="region of interest" description="Disordered" evidence="1">
    <location>
        <begin position="194"/>
        <end position="235"/>
    </location>
</feature>
<proteinExistence type="predicted"/>
<reference evidence="2 3" key="1">
    <citation type="journal article" date="2012" name="New Phytol.">
        <title>Insight into trade-off between wood decay and parasitism from the genome of a fungal forest pathogen.</title>
        <authorList>
            <person name="Olson A."/>
            <person name="Aerts A."/>
            <person name="Asiegbu F."/>
            <person name="Belbahri L."/>
            <person name="Bouzid O."/>
            <person name="Broberg A."/>
            <person name="Canback B."/>
            <person name="Coutinho P.M."/>
            <person name="Cullen D."/>
            <person name="Dalman K."/>
            <person name="Deflorio G."/>
            <person name="van Diepen L.T."/>
            <person name="Dunand C."/>
            <person name="Duplessis S."/>
            <person name="Durling M."/>
            <person name="Gonthier P."/>
            <person name="Grimwood J."/>
            <person name="Fossdal C.G."/>
            <person name="Hansson D."/>
            <person name="Henrissat B."/>
            <person name="Hietala A."/>
            <person name="Himmelstrand K."/>
            <person name="Hoffmeister D."/>
            <person name="Hogberg N."/>
            <person name="James T.Y."/>
            <person name="Karlsson M."/>
            <person name="Kohler A."/>
            <person name="Kues U."/>
            <person name="Lee Y.H."/>
            <person name="Lin Y.C."/>
            <person name="Lind M."/>
            <person name="Lindquist E."/>
            <person name="Lombard V."/>
            <person name="Lucas S."/>
            <person name="Lunden K."/>
            <person name="Morin E."/>
            <person name="Murat C."/>
            <person name="Park J."/>
            <person name="Raffaello T."/>
            <person name="Rouze P."/>
            <person name="Salamov A."/>
            <person name="Schmutz J."/>
            <person name="Solheim H."/>
            <person name="Stahlberg J."/>
            <person name="Velez H."/>
            <person name="de Vries R.P."/>
            <person name="Wiebenga A."/>
            <person name="Woodward S."/>
            <person name="Yakovlev I."/>
            <person name="Garbelotto M."/>
            <person name="Martin F."/>
            <person name="Grigoriev I.V."/>
            <person name="Stenlid J."/>
        </authorList>
    </citation>
    <scope>NUCLEOTIDE SEQUENCE [LARGE SCALE GENOMIC DNA]</scope>
    <source>
        <strain evidence="2 3">TC 32-1</strain>
    </source>
</reference>
<protein>
    <submittedName>
        <fullName evidence="2">Uncharacterized protein</fullName>
    </submittedName>
</protein>
<organism evidence="2 3">
    <name type="scientific">Heterobasidion irregulare (strain TC 32-1)</name>
    <dbReference type="NCBI Taxonomy" id="747525"/>
    <lineage>
        <taxon>Eukaryota</taxon>
        <taxon>Fungi</taxon>
        <taxon>Dikarya</taxon>
        <taxon>Basidiomycota</taxon>
        <taxon>Agaricomycotina</taxon>
        <taxon>Agaricomycetes</taxon>
        <taxon>Russulales</taxon>
        <taxon>Bondarzewiaceae</taxon>
        <taxon>Heterobasidion</taxon>
        <taxon>Heterobasidion annosum species complex</taxon>
    </lineage>
</organism>
<dbReference type="InParanoid" id="W4JWU6"/>
<dbReference type="AlphaFoldDB" id="W4JWU6"/>
<keyword evidence="3" id="KW-1185">Reference proteome</keyword>
<evidence type="ECO:0000313" key="2">
    <source>
        <dbReference type="EMBL" id="ETW77336.1"/>
    </source>
</evidence>